<name>A0A2G9S1A8_AQUCT</name>
<dbReference type="EMBL" id="KV927306">
    <property type="protein sequence ID" value="PIO33912.1"/>
    <property type="molecule type" value="Genomic_DNA"/>
</dbReference>
<accession>A0A2G9S1A8</accession>
<gene>
    <name evidence="1" type="ORF">AB205_0045860</name>
</gene>
<protein>
    <submittedName>
        <fullName evidence="1">Uncharacterized protein</fullName>
    </submittedName>
</protein>
<dbReference type="OrthoDB" id="6499155at2759"/>
<proteinExistence type="predicted"/>
<keyword evidence="2" id="KW-1185">Reference proteome</keyword>
<evidence type="ECO:0000313" key="2">
    <source>
        <dbReference type="Proteomes" id="UP000228934"/>
    </source>
</evidence>
<organism evidence="1 2">
    <name type="scientific">Aquarana catesbeiana</name>
    <name type="common">American bullfrog</name>
    <name type="synonym">Rana catesbeiana</name>
    <dbReference type="NCBI Taxonomy" id="8400"/>
    <lineage>
        <taxon>Eukaryota</taxon>
        <taxon>Metazoa</taxon>
        <taxon>Chordata</taxon>
        <taxon>Craniata</taxon>
        <taxon>Vertebrata</taxon>
        <taxon>Euteleostomi</taxon>
        <taxon>Amphibia</taxon>
        <taxon>Batrachia</taxon>
        <taxon>Anura</taxon>
        <taxon>Neobatrachia</taxon>
        <taxon>Ranoidea</taxon>
        <taxon>Ranidae</taxon>
        <taxon>Aquarana</taxon>
    </lineage>
</organism>
<dbReference type="AlphaFoldDB" id="A0A2G9S1A8"/>
<reference evidence="2" key="1">
    <citation type="journal article" date="2017" name="Nat. Commun.">
        <title>The North American bullfrog draft genome provides insight into hormonal regulation of long noncoding RNA.</title>
        <authorList>
            <person name="Hammond S.A."/>
            <person name="Warren R.L."/>
            <person name="Vandervalk B.P."/>
            <person name="Kucuk E."/>
            <person name="Khan H."/>
            <person name="Gibb E.A."/>
            <person name="Pandoh P."/>
            <person name="Kirk H."/>
            <person name="Zhao Y."/>
            <person name="Jones M."/>
            <person name="Mungall A.J."/>
            <person name="Coope R."/>
            <person name="Pleasance S."/>
            <person name="Moore R.A."/>
            <person name="Holt R.A."/>
            <person name="Round J.M."/>
            <person name="Ohora S."/>
            <person name="Walle B.V."/>
            <person name="Veldhoen N."/>
            <person name="Helbing C.C."/>
            <person name="Birol I."/>
        </authorList>
    </citation>
    <scope>NUCLEOTIDE SEQUENCE [LARGE SCALE GENOMIC DNA]</scope>
</reference>
<evidence type="ECO:0000313" key="1">
    <source>
        <dbReference type="EMBL" id="PIO33912.1"/>
    </source>
</evidence>
<dbReference type="Proteomes" id="UP000228934">
    <property type="component" value="Unassembled WGS sequence"/>
</dbReference>
<sequence length="83" mass="9322">MATSQLCNYVDTLKIIFSIESLSLLNISEKNKSIRLAKCVLVCVMVRNIPLAAEKQCKSATKSALKRRKTEQRFSAEHRGIPV</sequence>